<dbReference type="InterPro" id="IPR023267">
    <property type="entry name" value="RCMT"/>
</dbReference>
<dbReference type="AlphaFoldDB" id="A0A222E7K8"/>
<keyword evidence="3 5" id="KW-0949">S-adenosyl-L-methionine</keyword>
<dbReference type="GO" id="GO:0008173">
    <property type="term" value="F:RNA methyltransferase activity"/>
    <property type="evidence" value="ECO:0007669"/>
    <property type="project" value="InterPro"/>
</dbReference>
<keyword evidence="1 5" id="KW-0489">Methyltransferase</keyword>
<dbReference type="KEGG" id="aht:ANTHELSMS3_03558"/>
<proteinExistence type="inferred from homology"/>
<dbReference type="InterPro" id="IPR054728">
    <property type="entry name" value="RsmB-like_ferredoxin"/>
</dbReference>
<dbReference type="PROSITE" id="PS51686">
    <property type="entry name" value="SAM_MT_RSMB_NOP"/>
    <property type="match status" value="1"/>
</dbReference>
<evidence type="ECO:0000256" key="4">
    <source>
        <dbReference type="ARBA" id="ARBA00022884"/>
    </source>
</evidence>
<dbReference type="InterPro" id="IPR029063">
    <property type="entry name" value="SAM-dependent_MTases_sf"/>
</dbReference>
<dbReference type="EC" id="2.1.1.176" evidence="8"/>
<evidence type="ECO:0000256" key="1">
    <source>
        <dbReference type="ARBA" id="ARBA00022603"/>
    </source>
</evidence>
<dbReference type="Gene3D" id="3.30.70.1170">
    <property type="entry name" value="Sun protein, domain 3"/>
    <property type="match status" value="1"/>
</dbReference>
<evidence type="ECO:0000256" key="3">
    <source>
        <dbReference type="ARBA" id="ARBA00022691"/>
    </source>
</evidence>
<dbReference type="PANTHER" id="PTHR22807:SF53">
    <property type="entry name" value="RIBOSOMAL RNA SMALL SUBUNIT METHYLTRANSFERASE B-RELATED"/>
    <property type="match status" value="1"/>
</dbReference>
<dbReference type="RefSeq" id="WP_094036011.1">
    <property type="nucleotide sequence ID" value="NZ_CP022540.1"/>
</dbReference>
<comment type="caution">
    <text evidence="5">Lacks conserved residue(s) required for the propagation of feature annotation.</text>
</comment>
<dbReference type="Gene3D" id="3.40.50.150">
    <property type="entry name" value="Vaccinia Virus protein VP39"/>
    <property type="match status" value="1"/>
</dbReference>
<dbReference type="OrthoDB" id="9810297at2"/>
<dbReference type="PRINTS" id="PR02008">
    <property type="entry name" value="RCMTFAMILY"/>
</dbReference>
<feature type="binding site" evidence="5">
    <location>
        <position position="285"/>
    </location>
    <ligand>
        <name>S-adenosyl-L-methionine</name>
        <dbReference type="ChEBI" id="CHEBI:59789"/>
    </ligand>
</feature>
<accession>A0A222E7K8</accession>
<feature type="region of interest" description="Disordered" evidence="6">
    <location>
        <begin position="88"/>
        <end position="111"/>
    </location>
</feature>
<dbReference type="GO" id="GO:0001510">
    <property type="term" value="P:RNA methylation"/>
    <property type="evidence" value="ECO:0007669"/>
    <property type="project" value="InterPro"/>
</dbReference>
<keyword evidence="2 5" id="KW-0808">Transferase</keyword>
<keyword evidence="9" id="KW-1185">Reference proteome</keyword>
<feature type="domain" description="SAM-dependent MTase RsmB/NOP-type" evidence="7">
    <location>
        <begin position="135"/>
        <end position="391"/>
    </location>
</feature>
<reference evidence="8 9" key="1">
    <citation type="submission" date="2017-07" db="EMBL/GenBank/DDBJ databases">
        <title>Genome Sequence of Antarctobacter heliothermus Strain SMS3 Isolated from a culture of the Diatom Skeletonema marinoi.</title>
        <authorList>
            <person name="Topel M."/>
            <person name="Pinder M.I.M."/>
            <person name="Johansson O.N."/>
            <person name="Kourtchenko O."/>
            <person name="Godhe A."/>
            <person name="Clarke A.K."/>
        </authorList>
    </citation>
    <scope>NUCLEOTIDE SEQUENCE [LARGE SCALE GENOMIC DNA]</scope>
    <source>
        <strain evidence="8 9">SMS3</strain>
    </source>
</reference>
<keyword evidence="4 5" id="KW-0694">RNA-binding</keyword>
<dbReference type="SUPFAM" id="SSF53335">
    <property type="entry name" value="S-adenosyl-L-methionine-dependent methyltransferases"/>
    <property type="match status" value="1"/>
</dbReference>
<dbReference type="EMBL" id="CP022540">
    <property type="protein sequence ID" value="ASP22185.1"/>
    <property type="molecule type" value="Genomic_DNA"/>
</dbReference>
<dbReference type="Pfam" id="PF22458">
    <property type="entry name" value="RsmF-B_ferredox"/>
    <property type="match status" value="1"/>
</dbReference>
<dbReference type="InterPro" id="IPR001678">
    <property type="entry name" value="MeTrfase_RsmB-F_NOP2_dom"/>
</dbReference>
<dbReference type="Pfam" id="PF01189">
    <property type="entry name" value="Methyltr_RsmB-F"/>
    <property type="match status" value="1"/>
</dbReference>
<sequence>MTPAARVQAAIDLLDQMSSGRPAEQVLTTWGRTSRYAGSKDRAAVRDLVFDALRCWRSAAVQGGGESGRARMLGVLRLRGDDPETLFTGQGHAPAELSDAERGAGRAPTGNEALDLPDWLATRFRDSLGEAADETALALRSRADVFLRVNVLWGTVSQAMARLAQDGIIAAPHSLSPTALRVSEGARAIARSDAYLSGAVELQDAASQAVVDALPLRPGLSVLDYCAGGGGKALAMAARLAGGRVDAHDAAPQRMVDLPARADRAGADVRIVQKPRGSYDLVFCDVPCSGSGAWRRAPEGKWRLTQARLSELCAIQAGILDQAARLVAPGGCLAYATCSVLGEENAEQVRAFLARAPGWRIEMQRQFLPSDGGDGFFVAVFRMSDDTSPQL</sequence>
<feature type="active site" description="Nucleophile" evidence="5">
    <location>
        <position position="338"/>
    </location>
</feature>
<evidence type="ECO:0000313" key="8">
    <source>
        <dbReference type="EMBL" id="ASP22185.1"/>
    </source>
</evidence>
<evidence type="ECO:0000313" key="9">
    <source>
        <dbReference type="Proteomes" id="UP000203589"/>
    </source>
</evidence>
<dbReference type="Proteomes" id="UP000203589">
    <property type="component" value="Chromosome"/>
</dbReference>
<dbReference type="PANTHER" id="PTHR22807">
    <property type="entry name" value="NOP2 YEAST -RELATED NOL1/NOP2/FMU SUN DOMAIN-CONTAINING"/>
    <property type="match status" value="1"/>
</dbReference>
<gene>
    <name evidence="8" type="ORF">ANTHELSMS3_03558</name>
</gene>
<evidence type="ECO:0000256" key="6">
    <source>
        <dbReference type="SAM" id="MobiDB-lite"/>
    </source>
</evidence>
<evidence type="ECO:0000256" key="5">
    <source>
        <dbReference type="PROSITE-ProRule" id="PRU01023"/>
    </source>
</evidence>
<name>A0A222E7K8_9RHOB</name>
<evidence type="ECO:0000256" key="2">
    <source>
        <dbReference type="ARBA" id="ARBA00022679"/>
    </source>
</evidence>
<organism evidence="8 9">
    <name type="scientific">Antarctobacter heliothermus</name>
    <dbReference type="NCBI Taxonomy" id="74033"/>
    <lineage>
        <taxon>Bacteria</taxon>
        <taxon>Pseudomonadati</taxon>
        <taxon>Pseudomonadota</taxon>
        <taxon>Alphaproteobacteria</taxon>
        <taxon>Rhodobacterales</taxon>
        <taxon>Roseobacteraceae</taxon>
        <taxon>Antarctobacter</taxon>
    </lineage>
</organism>
<dbReference type="InterPro" id="IPR049560">
    <property type="entry name" value="MeTrfase_RsmB-F_NOP2_cat"/>
</dbReference>
<protein>
    <submittedName>
        <fullName evidence="8">Ribosomal RNA small subunit methyltransferase B</fullName>
        <ecNumber evidence="8">2.1.1.176</ecNumber>
    </submittedName>
</protein>
<evidence type="ECO:0000259" key="7">
    <source>
        <dbReference type="PROSITE" id="PS51686"/>
    </source>
</evidence>
<feature type="binding site" evidence="5">
    <location>
        <position position="249"/>
    </location>
    <ligand>
        <name>S-adenosyl-L-methionine</name>
        <dbReference type="ChEBI" id="CHEBI:59789"/>
    </ligand>
</feature>
<comment type="similarity">
    <text evidence="5">Belongs to the class I-like SAM-binding methyltransferase superfamily. RsmB/NOP family.</text>
</comment>
<dbReference type="GO" id="GO:0003723">
    <property type="term" value="F:RNA binding"/>
    <property type="evidence" value="ECO:0007669"/>
    <property type="project" value="UniProtKB-UniRule"/>
</dbReference>